<proteinExistence type="predicted"/>
<accession>A0AB39SFW7</accession>
<dbReference type="RefSeq" id="WP_369263544.1">
    <property type="nucleotide sequence ID" value="NZ_CP163440.1"/>
</dbReference>
<gene>
    <name evidence="1" type="ORF">AB5J50_39950</name>
</gene>
<dbReference type="EMBL" id="CP163440">
    <property type="protein sequence ID" value="XDQ66542.1"/>
    <property type="molecule type" value="Genomic_DNA"/>
</dbReference>
<sequence>MTALQTADQSAFWQGLVSSPASRIPHQTLAAAGWSVLPDAEAANLLTDRYSRTTRNPDRQAVLGLWKAASITTPAARVELIQRILIPMLEVGQGAADSALAYLPQLMDSVPRGVRTELRTAVAGASKRWQRLEQRGTTALKAVGYSTERTGLLRRERISRSNDD</sequence>
<evidence type="ECO:0000313" key="1">
    <source>
        <dbReference type="EMBL" id="XDQ66542.1"/>
    </source>
</evidence>
<reference evidence="1" key="1">
    <citation type="submission" date="2024-07" db="EMBL/GenBank/DDBJ databases">
        <authorList>
            <person name="Yu S.T."/>
        </authorList>
    </citation>
    <scope>NUCLEOTIDE SEQUENCE</scope>
    <source>
        <strain evidence="1">R35</strain>
    </source>
</reference>
<organism evidence="1">
    <name type="scientific">Streptomyces sp. R35</name>
    <dbReference type="NCBI Taxonomy" id="3238630"/>
    <lineage>
        <taxon>Bacteria</taxon>
        <taxon>Bacillati</taxon>
        <taxon>Actinomycetota</taxon>
        <taxon>Actinomycetes</taxon>
        <taxon>Kitasatosporales</taxon>
        <taxon>Streptomycetaceae</taxon>
        <taxon>Streptomyces</taxon>
    </lineage>
</organism>
<name>A0AB39SFW7_9ACTN</name>
<protein>
    <submittedName>
        <fullName evidence="1">Uncharacterized protein</fullName>
    </submittedName>
</protein>
<dbReference type="AlphaFoldDB" id="A0AB39SFW7"/>